<evidence type="ECO:0000313" key="9">
    <source>
        <dbReference type="EMBL" id="VOG81705.1"/>
    </source>
</evidence>
<evidence type="ECO:0000313" key="11">
    <source>
        <dbReference type="Proteomes" id="UP000045541"/>
    </source>
</evidence>
<reference evidence="3 12" key="2">
    <citation type="submission" date="2015-03" db="EMBL/GenBank/DDBJ databases">
        <authorList>
            <person name="Murphy D."/>
        </authorList>
    </citation>
    <scope>NUCLEOTIDE SEQUENCE [LARGE SCALE GENOMIC DNA]</scope>
    <source>
        <strain evidence="3 12">SMRU1708</strain>
    </source>
</reference>
<dbReference type="Proteomes" id="UP000312530">
    <property type="component" value="Unassembled WGS sequence"/>
</dbReference>
<dbReference type="EMBL" id="CAANCB010000001">
    <property type="protein sequence ID" value="VKB48710.1"/>
    <property type="molecule type" value="Genomic_DNA"/>
</dbReference>
<evidence type="ECO:0000256" key="1">
    <source>
        <dbReference type="HAMAP-Rule" id="MF_00652"/>
    </source>
</evidence>
<dbReference type="EMBL" id="CAAQRO010000001">
    <property type="protein sequence ID" value="VMC81966.1"/>
    <property type="molecule type" value="Genomic_DNA"/>
</dbReference>
<dbReference type="Proteomes" id="UP000311381">
    <property type="component" value="Unassembled WGS sequence"/>
</dbReference>
<proteinExistence type="inferred from homology"/>
<dbReference type="Pfam" id="PF03883">
    <property type="entry name" value="H2O2_YaaD"/>
    <property type="match status" value="1"/>
</dbReference>
<evidence type="ECO:0000313" key="12">
    <source>
        <dbReference type="Proteomes" id="UP000046095"/>
    </source>
</evidence>
<evidence type="ECO:0000313" key="15">
    <source>
        <dbReference type="Proteomes" id="UP000311381"/>
    </source>
</evidence>
<dbReference type="EMBL" id="CRVC01000030">
    <property type="protein sequence ID" value="COR88814.1"/>
    <property type="molecule type" value="Genomic_DNA"/>
</dbReference>
<sequence>MKILIPTAKEMNTDLPSIEAIPLKPESQAVLDALALYSASQLESFYKVSAEKAAEEFQNIQALKRQTAQHYPALKLFDGLMYRNIKRDKLTEAEQDYLENHVFITSALYGVVPALSPMAPHRLDFLMKLKVAGKTLKSHWKAVYDEALKKEEVIFSLLSSEFETVFSKEIRAKMVTFKFMEDRGGQLKIHSTISKKARGAFLTALIENQVQTVGEARRLNFAGFVYREDLSQPQGLVFVKEV</sequence>
<reference evidence="6 18" key="6">
    <citation type="submission" date="2019-07" db="EMBL/GenBank/DDBJ databases">
        <authorList>
            <person name="Mohale T."/>
        </authorList>
    </citation>
    <scope>NUCLEOTIDE SEQUENCE [LARGE SCALE GENOMIC DNA]</scope>
    <source>
        <strain evidence="6 18">NTPn 59</strain>
    </source>
</reference>
<reference evidence="15 16" key="5">
    <citation type="submission" date="2019-04" db="EMBL/GenBank/DDBJ databases">
        <authorList>
            <consortium name="Pathogen Informatics"/>
        </authorList>
    </citation>
    <scope>NUCLEOTIDE SEQUENCE [LARGE SCALE GENOMIC DNA]</scope>
    <source>
        <strain evidence="7 19">GPSC21</strain>
        <strain evidence="10 17">GPSC38</strain>
        <strain evidence="15 16">GPSC47</strain>
    </source>
</reference>
<evidence type="ECO:0000313" key="4">
    <source>
        <dbReference type="EMBL" id="OYL26879.1"/>
    </source>
</evidence>
<dbReference type="Proteomes" id="UP000358702">
    <property type="component" value="Unassembled WGS sequence"/>
</dbReference>
<dbReference type="GO" id="GO:0033194">
    <property type="term" value="P:response to hydroperoxide"/>
    <property type="evidence" value="ECO:0007669"/>
    <property type="project" value="TreeGrafter"/>
</dbReference>
<dbReference type="Proteomes" id="UP000254854">
    <property type="component" value="Unassembled WGS sequence"/>
</dbReference>
<evidence type="ECO:0000313" key="14">
    <source>
        <dbReference type="Proteomes" id="UP000254854"/>
    </source>
</evidence>
<gene>
    <name evidence="6" type="primary">yaaA</name>
    <name evidence="4" type="ORF">A5N45_08700</name>
    <name evidence="6" type="ORF">AZJ28_10540</name>
    <name evidence="3" type="ORF">ERS021218_01924</name>
    <name evidence="2" type="ORF">ERS096071_00427</name>
    <name evidence="5" type="ORF">NCTC13734_01709</name>
    <name evidence="10" type="ORF">SAMEA104154639_00332</name>
    <name evidence="8" type="ORF">SAMEA2627268_00082</name>
    <name evidence="9" type="ORF">SAMEA2696453_01340</name>
    <name evidence="7" type="ORF">SAMEA3353631_00282</name>
</gene>
<dbReference type="HAMAP" id="MF_00652">
    <property type="entry name" value="UPF0246"/>
    <property type="match status" value="1"/>
</dbReference>
<dbReference type="Proteomes" id="UP000045541">
    <property type="component" value="Unassembled WGS sequence"/>
</dbReference>
<accession>A0A064BY58</accession>
<dbReference type="Proteomes" id="UP000314170">
    <property type="component" value="Unassembled WGS sequence"/>
</dbReference>
<evidence type="ECO:0000313" key="5">
    <source>
        <dbReference type="EMBL" id="SUN89047.1"/>
    </source>
</evidence>
<dbReference type="EMBL" id="VMYC01000209">
    <property type="protein sequence ID" value="TVX66986.1"/>
    <property type="molecule type" value="Genomic_DNA"/>
</dbReference>
<dbReference type="Proteomes" id="UP000315060">
    <property type="component" value="Unassembled WGS sequence"/>
</dbReference>
<dbReference type="GO" id="GO:0005829">
    <property type="term" value="C:cytosol"/>
    <property type="evidence" value="ECO:0007669"/>
    <property type="project" value="TreeGrafter"/>
</dbReference>
<reference evidence="4 13" key="3">
    <citation type="submission" date="2017-07" db="EMBL/GenBank/DDBJ databases">
        <title>Invasive disease caused simultaneously by more than one serotype of Streptococcus pneumoniae, South Africa.</title>
        <authorList>
            <person name="Ndlangisa K."/>
            <person name="Du Plessis M."/>
            <person name="Von Gottberg A."/>
        </authorList>
    </citation>
    <scope>NUCLEOTIDE SEQUENCE [LARGE SCALE GENOMIC DNA]</scope>
    <source>
        <strain evidence="4 13">8227-15B</strain>
    </source>
</reference>
<evidence type="ECO:0000313" key="7">
    <source>
        <dbReference type="EMBL" id="VKB48710.1"/>
    </source>
</evidence>
<evidence type="ECO:0000313" key="2">
    <source>
        <dbReference type="EMBL" id="CKI93137.1"/>
    </source>
</evidence>
<evidence type="ECO:0000313" key="17">
    <source>
        <dbReference type="Proteomes" id="UP000314170"/>
    </source>
</evidence>
<dbReference type="PATRIC" id="fig|1313.5270.peg.197"/>
<evidence type="ECO:0000313" key="6">
    <source>
        <dbReference type="EMBL" id="TVX66986.1"/>
    </source>
</evidence>
<dbReference type="EMBL" id="CAAULE010000010">
    <property type="protein sequence ID" value="VOG81705.1"/>
    <property type="molecule type" value="Genomic_DNA"/>
</dbReference>
<comment type="similarity">
    <text evidence="1">Belongs to the UPF0246 family.</text>
</comment>
<dbReference type="EMBL" id="NNBW01000139">
    <property type="protein sequence ID" value="OYL26879.1"/>
    <property type="molecule type" value="Genomic_DNA"/>
</dbReference>
<dbReference type="PANTHER" id="PTHR30283:SF4">
    <property type="entry name" value="PEROXIDE STRESS RESISTANCE PROTEIN YAAA"/>
    <property type="match status" value="1"/>
</dbReference>
<reference evidence="2 11" key="1">
    <citation type="submission" date="2015-03" db="EMBL/GenBank/DDBJ databases">
        <authorList>
            <consortium name="Pathogen Informatics"/>
            <person name="Murphy D."/>
        </authorList>
    </citation>
    <scope>NUCLEOTIDE SEQUENCE [LARGE SCALE GENOMIC DNA]</scope>
    <source>
        <strain evidence="2 11">0310</strain>
    </source>
</reference>
<dbReference type="EMBL" id="CABBZR010000001">
    <property type="protein sequence ID" value="VSJ50744.1"/>
    <property type="molecule type" value="Genomic_DNA"/>
</dbReference>
<dbReference type="AlphaFoldDB" id="A0A064BY58"/>
<evidence type="ECO:0000313" key="18">
    <source>
        <dbReference type="Proteomes" id="UP000315060"/>
    </source>
</evidence>
<name>A0A064BY58_STREE</name>
<evidence type="ECO:0000313" key="10">
    <source>
        <dbReference type="EMBL" id="VSJ50744.1"/>
    </source>
</evidence>
<evidence type="ECO:0000313" key="13">
    <source>
        <dbReference type="Proteomes" id="UP000214939"/>
    </source>
</evidence>
<evidence type="ECO:0000313" key="3">
    <source>
        <dbReference type="EMBL" id="COR88814.1"/>
    </source>
</evidence>
<dbReference type="NCBIfam" id="NF002543">
    <property type="entry name" value="PRK02101.1-4"/>
    <property type="match status" value="1"/>
</dbReference>
<dbReference type="EMBL" id="UHFW01000006">
    <property type="protein sequence ID" value="SUN89047.1"/>
    <property type="molecule type" value="Genomic_DNA"/>
</dbReference>
<dbReference type="PANTHER" id="PTHR30283">
    <property type="entry name" value="PEROXIDE STRESS RESPONSE PROTEIN YAAA"/>
    <property type="match status" value="1"/>
</dbReference>
<dbReference type="Proteomes" id="UP000214939">
    <property type="component" value="Unassembled WGS sequence"/>
</dbReference>
<organism evidence="6 18">
    <name type="scientific">Streptococcus pneumoniae</name>
    <dbReference type="NCBI Taxonomy" id="1313"/>
    <lineage>
        <taxon>Bacteria</taxon>
        <taxon>Bacillati</taxon>
        <taxon>Bacillota</taxon>
        <taxon>Bacilli</taxon>
        <taxon>Lactobacillales</taxon>
        <taxon>Streptococcaceae</taxon>
        <taxon>Streptococcus</taxon>
    </lineage>
</organism>
<evidence type="ECO:0000313" key="16">
    <source>
        <dbReference type="Proteomes" id="UP000312530"/>
    </source>
</evidence>
<dbReference type="RefSeq" id="WP_000697768.1">
    <property type="nucleotide sequence ID" value="NZ_AP018938.1"/>
</dbReference>
<dbReference type="EMBL" id="CMWB01000004">
    <property type="protein sequence ID" value="CKI93137.1"/>
    <property type="molecule type" value="Genomic_DNA"/>
</dbReference>
<dbReference type="Proteomes" id="UP000046095">
    <property type="component" value="Unassembled WGS sequence"/>
</dbReference>
<evidence type="ECO:0000313" key="19">
    <source>
        <dbReference type="Proteomes" id="UP000358702"/>
    </source>
</evidence>
<evidence type="ECO:0000313" key="8">
    <source>
        <dbReference type="EMBL" id="VMC81966.1"/>
    </source>
</evidence>
<reference evidence="5 14" key="4">
    <citation type="submission" date="2018-06" db="EMBL/GenBank/DDBJ databases">
        <authorList>
            <consortium name="Pathogen Informatics"/>
            <person name="Doyle S."/>
        </authorList>
    </citation>
    <scope>NUCLEOTIDE SEQUENCE [LARGE SCALE GENOMIC DNA]</scope>
    <source>
        <strain evidence="5 14">NCTC13734</strain>
    </source>
</reference>
<dbReference type="InterPro" id="IPR005583">
    <property type="entry name" value="YaaA"/>
</dbReference>
<protein>
    <recommendedName>
        <fullName evidence="1">UPF0246 protein A5N45_08700</fullName>
    </recommendedName>
</protein>